<dbReference type="PANTHER" id="PTHR30508:SF1">
    <property type="entry name" value="UPF0051 PROTEIN ABCI8, CHLOROPLASTIC-RELATED"/>
    <property type="match status" value="1"/>
</dbReference>
<dbReference type="InterPro" id="IPR011542">
    <property type="entry name" value="SUF_FeS_clus_asmbl_SufD"/>
</dbReference>
<organism evidence="4 5">
    <name type="scientific">Apilactobacillus kunkeei</name>
    <dbReference type="NCBI Taxonomy" id="148814"/>
    <lineage>
        <taxon>Bacteria</taxon>
        <taxon>Bacillati</taxon>
        <taxon>Bacillota</taxon>
        <taxon>Bacilli</taxon>
        <taxon>Lactobacillales</taxon>
        <taxon>Lactobacillaceae</taxon>
        <taxon>Apilactobacillus</taxon>
    </lineage>
</organism>
<dbReference type="GO" id="GO:0016226">
    <property type="term" value="P:iron-sulfur cluster assembly"/>
    <property type="evidence" value="ECO:0007669"/>
    <property type="project" value="InterPro"/>
</dbReference>
<feature type="domain" description="SUF system FeS cluster assembly SufBD N-terminal" evidence="3">
    <location>
        <begin position="22"/>
        <end position="163"/>
    </location>
</feature>
<evidence type="ECO:0000313" key="5">
    <source>
        <dbReference type="Proteomes" id="UP000037749"/>
    </source>
</evidence>
<dbReference type="InterPro" id="IPR000825">
    <property type="entry name" value="SUF_FeS_clus_asmbl_SufBD_core"/>
</dbReference>
<dbReference type="PANTHER" id="PTHR30508">
    <property type="entry name" value="FES CLUSTER ASSEMBLY PROTEIN SUF"/>
    <property type="match status" value="1"/>
</dbReference>
<reference evidence="4 5" key="1">
    <citation type="journal article" date="2015" name="Genome Biol. Evol.">
        <title>Functionally Structured Genomes in Lactobacillus kunkeei Colonizing the Honey Crop and Food Products of Honeybees and Stingless Bees.</title>
        <authorList>
            <person name="Tamarit D."/>
            <person name="Ellegaard K.M."/>
            <person name="Wikander J."/>
            <person name="Olofsson T."/>
            <person name="Vasquez A."/>
            <person name="Andersson S.G."/>
        </authorList>
    </citation>
    <scope>NUCLEOTIDE SEQUENCE [LARGE SCALE GENOMIC DNA]</scope>
    <source>
        <strain evidence="4 5">LAla</strain>
    </source>
</reference>
<proteinExistence type="inferred from homology"/>
<feature type="domain" description="SUF system FeS cluster assembly SufBD core" evidence="2">
    <location>
        <begin position="171"/>
        <end position="399"/>
    </location>
</feature>
<dbReference type="Pfam" id="PF19295">
    <property type="entry name" value="SufBD_N"/>
    <property type="match status" value="1"/>
</dbReference>
<evidence type="ECO:0000313" key="4">
    <source>
        <dbReference type="EMBL" id="KOY79742.1"/>
    </source>
</evidence>
<comment type="caution">
    <text evidence="4">The sequence shown here is derived from an EMBL/GenBank/DDBJ whole genome shotgun (WGS) entry which is preliminary data.</text>
</comment>
<dbReference type="AlphaFoldDB" id="A0A0M9DED4"/>
<protein>
    <submittedName>
        <fullName evidence="4">Iron-sulfur ABC superfamily ATP binding cassette transporter, membrane protein</fullName>
    </submittedName>
</protein>
<evidence type="ECO:0000259" key="2">
    <source>
        <dbReference type="Pfam" id="PF01458"/>
    </source>
</evidence>
<dbReference type="SUPFAM" id="SSF101960">
    <property type="entry name" value="Stabilizer of iron transporter SufD"/>
    <property type="match status" value="1"/>
</dbReference>
<dbReference type="Proteomes" id="UP000037749">
    <property type="component" value="Unassembled WGS sequence"/>
</dbReference>
<dbReference type="InterPro" id="IPR045595">
    <property type="entry name" value="SufBD_N"/>
</dbReference>
<dbReference type="NCBIfam" id="TIGR01981">
    <property type="entry name" value="sufD"/>
    <property type="match status" value="1"/>
</dbReference>
<dbReference type="InterPro" id="IPR037284">
    <property type="entry name" value="SUF_FeS_clus_asmbl_SufBD_sf"/>
</dbReference>
<accession>A0A0M9DED4</accession>
<comment type="similarity">
    <text evidence="1">Belongs to the iron-sulfur cluster assembly SufBD family.</text>
</comment>
<dbReference type="PATRIC" id="fig|148814.9.peg.139"/>
<gene>
    <name evidence="4" type="ORF">RZ72_06360</name>
</gene>
<dbReference type="InterPro" id="IPR055346">
    <property type="entry name" value="Fe-S_cluster_assembly_SufBD"/>
</dbReference>
<sequence>MIKDKFMRQMSPEMVEDSTFDQEPEWMTDFRHDAFEKMATKQLPQIDKMDYHAWKFISTNNDDKNQEQVIDNHIEKEIDNYSITTMGTKTIGMHPSDEMIQNKVICCDFKTAINKYPEIVQEYFTKNEAMQNNRLSCLQSSMINNGIFIYVPKNVELKEPISVYMIENNYQTKSTFSRLIVVGDQSSKFNVVQKLGSVGSNKKVSHVNIDVYAKDNSNVQFFALDAMGEQNITYVMRHSDVGRKAKMNWMIGSFNDGNTISDVSTDLNGEGSKGNTRIVSLANGRQQQGINTRVTNYGKHSDGEISQRGAILDRAKIVFNGIGKVAHGAHGANNQQENSVLMLSDEATGDANPILLIDENDVIAGHKASIGKIDERQLYYLMSRGIKPEVAKKLVIRGFLGTILSHIPSEAIKDQMINIIEGKLANG</sequence>
<evidence type="ECO:0000259" key="3">
    <source>
        <dbReference type="Pfam" id="PF19295"/>
    </source>
</evidence>
<dbReference type="RefSeq" id="WP_053796155.1">
    <property type="nucleotide sequence ID" value="NZ_JXCZ01000006.1"/>
</dbReference>
<name>A0A0M9DED4_9LACO</name>
<dbReference type="EMBL" id="JXCZ01000006">
    <property type="protein sequence ID" value="KOY79742.1"/>
    <property type="molecule type" value="Genomic_DNA"/>
</dbReference>
<dbReference type="Pfam" id="PF01458">
    <property type="entry name" value="SUFBD_core"/>
    <property type="match status" value="1"/>
</dbReference>
<evidence type="ECO:0000256" key="1">
    <source>
        <dbReference type="ARBA" id="ARBA00043967"/>
    </source>
</evidence>